<dbReference type="GO" id="GO:0005615">
    <property type="term" value="C:extracellular space"/>
    <property type="evidence" value="ECO:0007669"/>
    <property type="project" value="TreeGrafter"/>
</dbReference>
<reference evidence="4" key="1">
    <citation type="submission" date="2021-02" db="EMBL/GenBank/DDBJ databases">
        <authorList>
            <person name="Nowell W R."/>
        </authorList>
    </citation>
    <scope>NUCLEOTIDE SEQUENCE</scope>
</reference>
<dbReference type="Proteomes" id="UP000663860">
    <property type="component" value="Unassembled WGS sequence"/>
</dbReference>
<dbReference type="EMBL" id="CAJOBB010000260">
    <property type="protein sequence ID" value="CAF3630741.1"/>
    <property type="molecule type" value="Genomic_DNA"/>
</dbReference>
<organism evidence="4 6">
    <name type="scientific">Adineta steineri</name>
    <dbReference type="NCBI Taxonomy" id="433720"/>
    <lineage>
        <taxon>Eukaryota</taxon>
        <taxon>Metazoa</taxon>
        <taxon>Spiralia</taxon>
        <taxon>Gnathifera</taxon>
        <taxon>Rotifera</taxon>
        <taxon>Eurotatoria</taxon>
        <taxon>Bdelloidea</taxon>
        <taxon>Adinetida</taxon>
        <taxon>Adinetidae</taxon>
        <taxon>Adineta</taxon>
    </lineage>
</organism>
<protein>
    <submittedName>
        <fullName evidence="4">Uncharacterized protein</fullName>
    </submittedName>
</protein>
<dbReference type="PANTHER" id="PTHR24373">
    <property type="entry name" value="SLIT RELATED LEUCINE-RICH REPEAT NEURONAL PROTEIN"/>
    <property type="match status" value="1"/>
</dbReference>
<evidence type="ECO:0000313" key="5">
    <source>
        <dbReference type="EMBL" id="CAF3630741.1"/>
    </source>
</evidence>
<evidence type="ECO:0000256" key="1">
    <source>
        <dbReference type="ARBA" id="ARBA00022729"/>
    </source>
</evidence>
<dbReference type="EMBL" id="CAJNOE010000609">
    <property type="protein sequence ID" value="CAF1288243.1"/>
    <property type="molecule type" value="Genomic_DNA"/>
</dbReference>
<keyword evidence="2" id="KW-0812">Transmembrane</keyword>
<dbReference type="InterPro" id="IPR001611">
    <property type="entry name" value="Leu-rich_rpt"/>
</dbReference>
<dbReference type="AlphaFoldDB" id="A0A815CS62"/>
<keyword evidence="2" id="KW-1133">Transmembrane helix</keyword>
<dbReference type="PANTHER" id="PTHR24373:SF370">
    <property type="entry name" value="FISH-LIPS, ISOFORM E"/>
    <property type="match status" value="1"/>
</dbReference>
<dbReference type="Gene3D" id="3.80.10.10">
    <property type="entry name" value="Ribonuclease Inhibitor"/>
    <property type="match status" value="2"/>
</dbReference>
<evidence type="ECO:0000313" key="6">
    <source>
        <dbReference type="Proteomes" id="UP000663860"/>
    </source>
</evidence>
<keyword evidence="1 3" id="KW-0732">Signal</keyword>
<dbReference type="InterPro" id="IPR050328">
    <property type="entry name" value="Dev_Immune_Receptor"/>
</dbReference>
<comment type="caution">
    <text evidence="4">The sequence shown here is derived from an EMBL/GenBank/DDBJ whole genome shotgun (WGS) entry which is preliminary data.</text>
</comment>
<dbReference type="PROSITE" id="PS51450">
    <property type="entry name" value="LRR"/>
    <property type="match status" value="1"/>
</dbReference>
<dbReference type="SUPFAM" id="SSF52058">
    <property type="entry name" value="L domain-like"/>
    <property type="match status" value="1"/>
</dbReference>
<evidence type="ECO:0000313" key="4">
    <source>
        <dbReference type="EMBL" id="CAF1288243.1"/>
    </source>
</evidence>
<feature type="signal peptide" evidence="3">
    <location>
        <begin position="1"/>
        <end position="19"/>
    </location>
</feature>
<sequence length="680" mass="80076">MMLLFLFVYFLLFISSIQTCPLKIVDTRSGCYCGIEIDGTNYIQCHPYSINQIPEFTRSYIHDKLNLSRNSIEYLTNKSFQQLKVKRIYLEYNPIKSIDKQTFNHNNLLHYLEELYIDTLNNHTLEFLCYGTWKNLRILKLSGFNLNQYQGCLEKFYRLEKLTIQNSQIPFISYYMYQLPVLYELSLINNSIKEFSIDEQSISSIRILNLTSNQLHTIPNDINIRLPNLITLDLSHNFIEQIPNLQQTTILYLNLSYNQINSFEIKQNQYFIDLSSNPICTIDKTNDLTNTLLNNLTNLHCDCRLGYFLKDNLLDNQTICSTPDIFHGLYVKDLAYEQLMSVCLIDLPLNCKEITNFKEIQQYAQYFINTTEQILNTTKITETIQNLNNEEINVSSFRLTSFYTLYENNDLLVFWDFDTLLTDYLLTAQLQIIIEHESQIIRRSKYLSPYVKQYIIPHIPPNKNYYVCLLLKQSSYGTNKYCREVILLTNQTFSQLLYVNRSIVFGFFTGTILTTCLLVTLAFICHLHYKRKHFYPLYHHPHHHHPHPHQQQQRYMYIHRTNDEGTYKHSILSSSLSKQQRRRGHLKPLPTWYQQTSKQLSSVPRSPCCLLQYHDRTLSSSTTTNRMISLSSEYSNGIDKEPMTSTSIMSNMSLDDQESHTIQSPTKHVYEELGDNNLFV</sequence>
<evidence type="ECO:0000256" key="2">
    <source>
        <dbReference type="SAM" id="Phobius"/>
    </source>
</evidence>
<evidence type="ECO:0000256" key="3">
    <source>
        <dbReference type="SAM" id="SignalP"/>
    </source>
</evidence>
<proteinExistence type="predicted"/>
<feature type="transmembrane region" description="Helical" evidence="2">
    <location>
        <begin position="503"/>
        <end position="525"/>
    </location>
</feature>
<name>A0A815CS62_9BILA</name>
<dbReference type="Proteomes" id="UP000663868">
    <property type="component" value="Unassembled WGS sequence"/>
</dbReference>
<accession>A0A815CS62</accession>
<dbReference type="InterPro" id="IPR032675">
    <property type="entry name" value="LRR_dom_sf"/>
</dbReference>
<gene>
    <name evidence="4" type="ORF">IZO911_LOCUS33363</name>
    <name evidence="5" type="ORF">KXQ929_LOCUS6651</name>
</gene>
<dbReference type="GO" id="GO:0031012">
    <property type="term" value="C:extracellular matrix"/>
    <property type="evidence" value="ECO:0007669"/>
    <property type="project" value="TreeGrafter"/>
</dbReference>
<feature type="chain" id="PRO_5036227174" evidence="3">
    <location>
        <begin position="20"/>
        <end position="680"/>
    </location>
</feature>
<keyword evidence="2" id="KW-0472">Membrane</keyword>